<dbReference type="RefSeq" id="XP_033425437.1">
    <property type="nucleotide sequence ID" value="XM_033572122.1"/>
</dbReference>
<dbReference type="VEuPathDB" id="FungiDB:EYZ11_001919"/>
<evidence type="ECO:0000313" key="3">
    <source>
        <dbReference type="EMBL" id="KAA8646076.1"/>
    </source>
</evidence>
<feature type="region of interest" description="Disordered" evidence="1">
    <location>
        <begin position="24"/>
        <end position="45"/>
    </location>
</feature>
<dbReference type="PANTHER" id="PTHR36195:SF7">
    <property type="entry name" value="SECRETED THAUMATIN-LIKE PROTEIN CETA"/>
    <property type="match status" value="1"/>
</dbReference>
<dbReference type="PANTHER" id="PTHR36195">
    <property type="entry name" value="DOMAIN PROTEIN, PUTATIVE (AFU_ORTHOLOGUE AFUA_5G01990)-RELATED-RELATED"/>
    <property type="match status" value="1"/>
</dbReference>
<keyword evidence="5" id="KW-1185">Reference proteome</keyword>
<organism evidence="4 5">
    <name type="scientific">Aspergillus tanneri</name>
    <dbReference type="NCBI Taxonomy" id="1220188"/>
    <lineage>
        <taxon>Eukaryota</taxon>
        <taxon>Fungi</taxon>
        <taxon>Dikarya</taxon>
        <taxon>Ascomycota</taxon>
        <taxon>Pezizomycotina</taxon>
        <taxon>Eurotiomycetes</taxon>
        <taxon>Eurotiomycetidae</taxon>
        <taxon>Eurotiales</taxon>
        <taxon>Aspergillaceae</taxon>
        <taxon>Aspergillus</taxon>
        <taxon>Aspergillus subgen. Circumdati</taxon>
    </lineage>
</organism>
<proteinExistence type="predicted"/>
<dbReference type="OrthoDB" id="5144514at2759"/>
<dbReference type="GeneID" id="54330201"/>
<feature type="chain" id="PRO_5036122179" evidence="2">
    <location>
        <begin position="17"/>
        <end position="187"/>
    </location>
</feature>
<evidence type="ECO:0000256" key="1">
    <source>
        <dbReference type="SAM" id="MobiDB-lite"/>
    </source>
</evidence>
<dbReference type="Proteomes" id="UP000308092">
    <property type="component" value="Unassembled WGS sequence"/>
</dbReference>
<name>A0A4S3JTM4_9EURO</name>
<comment type="caution">
    <text evidence="4">The sequence shown here is derived from an EMBL/GenBank/DDBJ whole genome shotgun (WGS) entry which is preliminary data.</text>
</comment>
<keyword evidence="2" id="KW-0732">Signal</keyword>
<dbReference type="AlphaFoldDB" id="A0A4S3JTM4"/>
<dbReference type="EMBL" id="QUQM01000007">
    <property type="protein sequence ID" value="KAA8646076.1"/>
    <property type="molecule type" value="Genomic_DNA"/>
</dbReference>
<dbReference type="Proteomes" id="UP000324241">
    <property type="component" value="Unassembled WGS sequence"/>
</dbReference>
<dbReference type="STRING" id="1220188.A0A4S3JTM4"/>
<dbReference type="Pfam" id="PF04681">
    <property type="entry name" value="Bys1"/>
    <property type="match status" value="1"/>
</dbReference>
<dbReference type="EMBL" id="SOSA01000040">
    <property type="protein sequence ID" value="THC98567.1"/>
    <property type="molecule type" value="Genomic_DNA"/>
</dbReference>
<evidence type="ECO:0000313" key="5">
    <source>
        <dbReference type="Proteomes" id="UP000308092"/>
    </source>
</evidence>
<feature type="signal peptide" evidence="2">
    <location>
        <begin position="1"/>
        <end position="16"/>
    </location>
</feature>
<reference evidence="4 5" key="1">
    <citation type="submission" date="2019-03" db="EMBL/GenBank/DDBJ databases">
        <title>The genome sequence of a newly discovered highly antifungal drug resistant Aspergillus species, Aspergillus tanneri NIH 1004.</title>
        <authorList>
            <person name="Mounaud S."/>
            <person name="Singh I."/>
            <person name="Joardar V."/>
            <person name="Pakala S."/>
            <person name="Pakala S."/>
            <person name="Venepally P."/>
            <person name="Hoover J."/>
            <person name="Nierman W."/>
            <person name="Chung J."/>
            <person name="Losada L."/>
        </authorList>
    </citation>
    <scope>NUCLEOTIDE SEQUENCE [LARGE SCALE GENOMIC DNA]</scope>
    <source>
        <strain evidence="4 5">NIH1004</strain>
    </source>
</reference>
<evidence type="ECO:0000313" key="4">
    <source>
        <dbReference type="EMBL" id="THC98567.1"/>
    </source>
</evidence>
<gene>
    <name evidence="3" type="ORF">ATNIH1004_007499</name>
    <name evidence="4" type="ORF">EYZ11_001919</name>
</gene>
<sequence length="187" mass="19686">MFFLPVFLAAATVSTALPYNNSVISRRDSNSSAPTTTPGGGASGGVNILNNMDSTVYAWSVSDRVSNMHTLSAGGGSYTENWQSNSNGGGISIKLSTSPDQSDVLQFEYTQSGDKIFWDMSNIDLGSGSEFTKHGFSVQPSYVDVDCPTVSCAAGDSQCAQVYLQPTDDHATHGCPIDTSFTLKIGA</sequence>
<evidence type="ECO:0000313" key="6">
    <source>
        <dbReference type="Proteomes" id="UP000324241"/>
    </source>
</evidence>
<accession>A0A4S3JTM4</accession>
<evidence type="ECO:0000256" key="2">
    <source>
        <dbReference type="SAM" id="SignalP"/>
    </source>
</evidence>
<dbReference type="InterPro" id="IPR006771">
    <property type="entry name" value="CetA-like"/>
</dbReference>
<reference evidence="3 6" key="2">
    <citation type="submission" date="2019-08" db="EMBL/GenBank/DDBJ databases">
        <title>The genome sequence of a newly discovered highly antifungal drug resistant Aspergillus species, Aspergillus tanneri NIH 1004.</title>
        <authorList>
            <person name="Mounaud S."/>
            <person name="Singh I."/>
            <person name="Joardar V."/>
            <person name="Pakala S."/>
            <person name="Pakala S."/>
            <person name="Venepally P."/>
            <person name="Chung J.K."/>
            <person name="Losada L."/>
            <person name="Nierman W.C."/>
        </authorList>
    </citation>
    <scope>NUCLEOTIDE SEQUENCE [LARGE SCALE GENOMIC DNA]</scope>
    <source>
        <strain evidence="3 6">NIH1004</strain>
    </source>
</reference>
<protein>
    <submittedName>
        <fullName evidence="4">Uncharacterized protein</fullName>
    </submittedName>
</protein>